<proteinExistence type="predicted"/>
<protein>
    <submittedName>
        <fullName evidence="1">Uncharacterized protein</fullName>
    </submittedName>
</protein>
<reference evidence="1 2" key="1">
    <citation type="journal article" date="2018" name="New Phytol.">
        <title>Phylogenomics of Endogonaceae and evolution of mycorrhizas within Mucoromycota.</title>
        <authorList>
            <person name="Chang Y."/>
            <person name="Desiro A."/>
            <person name="Na H."/>
            <person name="Sandor L."/>
            <person name="Lipzen A."/>
            <person name="Clum A."/>
            <person name="Barry K."/>
            <person name="Grigoriev I.V."/>
            <person name="Martin F.M."/>
            <person name="Stajich J.E."/>
            <person name="Smith M.E."/>
            <person name="Bonito G."/>
            <person name="Spatafora J.W."/>
        </authorList>
    </citation>
    <scope>NUCLEOTIDE SEQUENCE [LARGE SCALE GENOMIC DNA]</scope>
    <source>
        <strain evidence="1 2">AD002</strain>
    </source>
</reference>
<evidence type="ECO:0000313" key="1">
    <source>
        <dbReference type="EMBL" id="RUS29988.1"/>
    </source>
</evidence>
<comment type="caution">
    <text evidence="1">The sequence shown here is derived from an EMBL/GenBank/DDBJ whole genome shotgun (WGS) entry which is preliminary data.</text>
</comment>
<gene>
    <name evidence="1" type="ORF">BC938DRAFT_479984</name>
</gene>
<feature type="non-terminal residue" evidence="1">
    <location>
        <position position="1"/>
    </location>
</feature>
<accession>A0A433QJN0</accession>
<keyword evidence="2" id="KW-1185">Reference proteome</keyword>
<dbReference type="Proteomes" id="UP000274822">
    <property type="component" value="Unassembled WGS sequence"/>
</dbReference>
<evidence type="ECO:0000313" key="2">
    <source>
        <dbReference type="Proteomes" id="UP000274822"/>
    </source>
</evidence>
<sequence length="135" mass="15348">VKTAIFPAVVYIYATTISRKSTLSYENYFSHVDVGWWPSKARCLVTCTNKPNKRMTQWTTLEYGKSDAPDFMDTTKSSGRDLPLAVAHSSHLLETGPPKNLRTRQVGAIEFCATLYRYCLCVASMYFWKCNRTGN</sequence>
<name>A0A433QJN0_9FUNG</name>
<dbReference type="AlphaFoldDB" id="A0A433QJN0"/>
<dbReference type="EMBL" id="RBNJ01004434">
    <property type="protein sequence ID" value="RUS29988.1"/>
    <property type="molecule type" value="Genomic_DNA"/>
</dbReference>
<organism evidence="1 2">
    <name type="scientific">Jimgerdemannia flammicorona</name>
    <dbReference type="NCBI Taxonomy" id="994334"/>
    <lineage>
        <taxon>Eukaryota</taxon>
        <taxon>Fungi</taxon>
        <taxon>Fungi incertae sedis</taxon>
        <taxon>Mucoromycota</taxon>
        <taxon>Mucoromycotina</taxon>
        <taxon>Endogonomycetes</taxon>
        <taxon>Endogonales</taxon>
        <taxon>Endogonaceae</taxon>
        <taxon>Jimgerdemannia</taxon>
    </lineage>
</organism>